<proteinExistence type="inferred from homology"/>
<evidence type="ECO:0000256" key="7">
    <source>
        <dbReference type="SAM" id="MobiDB-lite"/>
    </source>
</evidence>
<dbReference type="SUPFAM" id="SSF47060">
    <property type="entry name" value="S15/NS1 RNA-binding domain"/>
    <property type="match status" value="1"/>
</dbReference>
<dbReference type="HAMAP" id="MF_01343_B">
    <property type="entry name" value="Ribosomal_uS15_B"/>
    <property type="match status" value="1"/>
</dbReference>
<dbReference type="GO" id="GO:0022627">
    <property type="term" value="C:cytosolic small ribosomal subunit"/>
    <property type="evidence" value="ECO:0007669"/>
    <property type="project" value="TreeGrafter"/>
</dbReference>
<dbReference type="STRING" id="1798680.A3J66_02805"/>
<evidence type="ECO:0000256" key="2">
    <source>
        <dbReference type="ARBA" id="ARBA00023274"/>
    </source>
</evidence>
<comment type="function">
    <text evidence="4 6">One of the primary rRNA binding proteins, it binds directly to 16S rRNA where it helps nucleate assembly of the platform of the 30S subunit by binding and bridging several RNA helices of the 16S rRNA.</text>
</comment>
<sequence>MLNRDKKKRIIKKYQVHEGDTGSTEVQVAILSAEIDELAIHLKMHPKDHSSRRGLLRKVGERRRLLRYLKKENAASYEELVKKLKLKQAKQLLQQKPDTDVDVPEEEITDVEDEPETEQ</sequence>
<accession>A0A1F6M888</accession>
<evidence type="ECO:0000256" key="3">
    <source>
        <dbReference type="ARBA" id="ARBA00064542"/>
    </source>
</evidence>
<dbReference type="CDD" id="cd00353">
    <property type="entry name" value="Ribosomal_S15p_S13e"/>
    <property type="match status" value="1"/>
</dbReference>
<dbReference type="NCBIfam" id="TIGR00952">
    <property type="entry name" value="S15_bact"/>
    <property type="match status" value="1"/>
</dbReference>
<dbReference type="InterPro" id="IPR005290">
    <property type="entry name" value="Ribosomal_uS15_bac-type"/>
</dbReference>
<keyword evidence="2 4" id="KW-0687">Ribonucleoprotein</keyword>
<organism evidence="8 9">
    <name type="scientific">Candidatus Magasanikbacteria bacterium RIFCSPHIGHO2_02_FULL_47_14</name>
    <dbReference type="NCBI Taxonomy" id="1798680"/>
    <lineage>
        <taxon>Bacteria</taxon>
        <taxon>Candidatus Magasanikiibacteriota</taxon>
    </lineage>
</organism>
<evidence type="ECO:0000313" key="8">
    <source>
        <dbReference type="EMBL" id="OGH67811.1"/>
    </source>
</evidence>
<dbReference type="Pfam" id="PF00312">
    <property type="entry name" value="Ribosomal_S15"/>
    <property type="match status" value="1"/>
</dbReference>
<evidence type="ECO:0000256" key="1">
    <source>
        <dbReference type="ARBA" id="ARBA00022980"/>
    </source>
</evidence>
<gene>
    <name evidence="4" type="primary">rpsO</name>
    <name evidence="8" type="ORF">A3J66_02805</name>
</gene>
<dbReference type="InterPro" id="IPR009068">
    <property type="entry name" value="uS15_NS1_RNA-bd_sf"/>
</dbReference>
<dbReference type="InterPro" id="IPR000589">
    <property type="entry name" value="Ribosomal_uS15"/>
</dbReference>
<dbReference type="SMART" id="SM01387">
    <property type="entry name" value="Ribosomal_S15"/>
    <property type="match status" value="1"/>
</dbReference>
<dbReference type="PANTHER" id="PTHR23321">
    <property type="entry name" value="RIBOSOMAL PROTEIN S15, BACTERIAL AND ORGANELLAR"/>
    <property type="match status" value="1"/>
</dbReference>
<dbReference type="Gene3D" id="6.10.250.3130">
    <property type="match status" value="1"/>
</dbReference>
<dbReference type="EMBL" id="MFQB01000024">
    <property type="protein sequence ID" value="OGH67811.1"/>
    <property type="molecule type" value="Genomic_DNA"/>
</dbReference>
<comment type="function">
    <text evidence="4">Forms an intersubunit bridge (bridge B4) with the 23S rRNA of the 50S subunit in the ribosome.</text>
</comment>
<evidence type="ECO:0000256" key="4">
    <source>
        <dbReference type="HAMAP-Rule" id="MF_01343"/>
    </source>
</evidence>
<dbReference type="AlphaFoldDB" id="A0A1F6M888"/>
<reference evidence="8 9" key="1">
    <citation type="journal article" date="2016" name="Nat. Commun.">
        <title>Thousands of microbial genomes shed light on interconnected biogeochemical processes in an aquifer system.</title>
        <authorList>
            <person name="Anantharaman K."/>
            <person name="Brown C.T."/>
            <person name="Hug L.A."/>
            <person name="Sharon I."/>
            <person name="Castelle C.J."/>
            <person name="Probst A.J."/>
            <person name="Thomas B.C."/>
            <person name="Singh A."/>
            <person name="Wilkins M.J."/>
            <person name="Karaoz U."/>
            <person name="Brodie E.L."/>
            <person name="Williams K.H."/>
            <person name="Hubbard S.S."/>
            <person name="Banfield J.F."/>
        </authorList>
    </citation>
    <scope>NUCLEOTIDE SEQUENCE [LARGE SCALE GENOMIC DNA]</scope>
</reference>
<dbReference type="Proteomes" id="UP000176282">
    <property type="component" value="Unassembled WGS sequence"/>
</dbReference>
<feature type="region of interest" description="Disordered" evidence="7">
    <location>
        <begin position="92"/>
        <end position="119"/>
    </location>
</feature>
<comment type="subunit">
    <text evidence="3 4">Part of the 30S ribosomal subunit. Forms a bridge to the 50S subunit in the 70S ribosome, contacting the 23S rRNA.</text>
</comment>
<dbReference type="FunFam" id="1.10.287.10:FF:000002">
    <property type="entry name" value="30S ribosomal protein S15"/>
    <property type="match status" value="1"/>
</dbReference>
<dbReference type="GO" id="GO:0003735">
    <property type="term" value="F:structural constituent of ribosome"/>
    <property type="evidence" value="ECO:0007669"/>
    <property type="project" value="InterPro"/>
</dbReference>
<name>A0A1F6M888_9BACT</name>
<comment type="similarity">
    <text evidence="4 5">Belongs to the universal ribosomal protein uS15 family.</text>
</comment>
<dbReference type="PANTHER" id="PTHR23321:SF26">
    <property type="entry name" value="SMALL RIBOSOMAL SUBUNIT PROTEIN US15M"/>
    <property type="match status" value="1"/>
</dbReference>
<dbReference type="PROSITE" id="PS00362">
    <property type="entry name" value="RIBOSOMAL_S15"/>
    <property type="match status" value="1"/>
</dbReference>
<feature type="compositionally biased region" description="Acidic residues" evidence="7">
    <location>
        <begin position="100"/>
        <end position="119"/>
    </location>
</feature>
<evidence type="ECO:0000313" key="9">
    <source>
        <dbReference type="Proteomes" id="UP000176282"/>
    </source>
</evidence>
<comment type="caution">
    <text evidence="8">The sequence shown here is derived from an EMBL/GenBank/DDBJ whole genome shotgun (WGS) entry which is preliminary data.</text>
</comment>
<dbReference type="GO" id="GO:0006412">
    <property type="term" value="P:translation"/>
    <property type="evidence" value="ECO:0007669"/>
    <property type="project" value="UniProtKB-UniRule"/>
</dbReference>
<dbReference type="GO" id="GO:0019843">
    <property type="term" value="F:rRNA binding"/>
    <property type="evidence" value="ECO:0007669"/>
    <property type="project" value="UniProtKB-UniRule"/>
</dbReference>
<keyword evidence="4 6" id="KW-0694">RNA-binding</keyword>
<evidence type="ECO:0000256" key="5">
    <source>
        <dbReference type="RuleBase" id="RU003919"/>
    </source>
</evidence>
<keyword evidence="1 4" id="KW-0689">Ribosomal protein</keyword>
<protein>
    <recommendedName>
        <fullName evidence="4">Small ribosomal subunit protein uS15</fullName>
    </recommendedName>
</protein>
<dbReference type="Gene3D" id="1.10.287.10">
    <property type="entry name" value="S15/NS1, RNA-binding"/>
    <property type="match status" value="1"/>
</dbReference>
<evidence type="ECO:0000256" key="6">
    <source>
        <dbReference type="RuleBase" id="RU004524"/>
    </source>
</evidence>
<keyword evidence="4 6" id="KW-0699">rRNA-binding</keyword>